<organism evidence="2 3">
    <name type="scientific">Stenotrophomonas bentonitica</name>
    <dbReference type="NCBI Taxonomy" id="1450134"/>
    <lineage>
        <taxon>Bacteria</taxon>
        <taxon>Pseudomonadati</taxon>
        <taxon>Pseudomonadota</taxon>
        <taxon>Gammaproteobacteria</taxon>
        <taxon>Lysobacterales</taxon>
        <taxon>Lysobacteraceae</taxon>
        <taxon>Stenotrophomonas</taxon>
    </lineage>
</organism>
<evidence type="ECO:0000313" key="3">
    <source>
        <dbReference type="Proteomes" id="UP001455088"/>
    </source>
</evidence>
<feature type="transmembrane region" description="Helical" evidence="1">
    <location>
        <begin position="209"/>
        <end position="227"/>
    </location>
</feature>
<sequence>MDQLIAKITNLGYEVWGIFIPGLIFLLFMVFAWWCAGPVAGLATFGFLAPAEVKSVTGFIALLNEEIKFGFLAGLAVAAYFSGHLLHWVGRSPKGKAVELTWMARVGKCLTLSIPKSPLSYDPFLEDQLAEGKAFLEMPSGAIWQQFYPVAKAFLAENLQSSLVSTYQNKYTLHRALAAAAVVWFWLTVAIIIVSAVVSFAHNGYSPKWFPLLLSPFFALAVIYGFSDSYQYNWKLFGNTLITETYTYKRMHKRAR</sequence>
<keyword evidence="1" id="KW-0812">Transmembrane</keyword>
<evidence type="ECO:0000313" key="2">
    <source>
        <dbReference type="EMBL" id="MEL3953495.1"/>
    </source>
</evidence>
<feature type="transmembrane region" description="Helical" evidence="1">
    <location>
        <begin position="176"/>
        <end position="197"/>
    </location>
</feature>
<keyword evidence="1" id="KW-0472">Membrane</keyword>
<dbReference type="Proteomes" id="UP001455088">
    <property type="component" value="Unassembled WGS sequence"/>
</dbReference>
<feature type="transmembrane region" description="Helical" evidence="1">
    <location>
        <begin position="69"/>
        <end position="89"/>
    </location>
</feature>
<name>A0ABU9JM02_9GAMM</name>
<reference evidence="2 3" key="1">
    <citation type="submission" date="2024-04" db="EMBL/GenBank/DDBJ databases">
        <title>Bacterial endophytes with biocontrol capabilities against important plant pathogens.</title>
        <authorList>
            <person name="Alayande K.A."/>
        </authorList>
    </citation>
    <scope>NUCLEOTIDE SEQUENCE [LARGE SCALE GENOMIC DNA]</scope>
    <source>
        <strain evidence="2 3">KV22</strain>
    </source>
</reference>
<gene>
    <name evidence="2" type="ORF">AAE039_07960</name>
</gene>
<dbReference type="RefSeq" id="WP_341986840.1">
    <property type="nucleotide sequence ID" value="NZ_JBBYHY010000004.1"/>
</dbReference>
<comment type="caution">
    <text evidence="2">The sequence shown here is derived from an EMBL/GenBank/DDBJ whole genome shotgun (WGS) entry which is preliminary data.</text>
</comment>
<proteinExistence type="predicted"/>
<keyword evidence="3" id="KW-1185">Reference proteome</keyword>
<feature type="transmembrane region" description="Helical" evidence="1">
    <location>
        <begin position="15"/>
        <end position="35"/>
    </location>
</feature>
<dbReference type="EMBL" id="JBBYHY010000004">
    <property type="protein sequence ID" value="MEL3953495.1"/>
    <property type="molecule type" value="Genomic_DNA"/>
</dbReference>
<evidence type="ECO:0000256" key="1">
    <source>
        <dbReference type="SAM" id="Phobius"/>
    </source>
</evidence>
<protein>
    <submittedName>
        <fullName evidence="2">Uncharacterized protein</fullName>
    </submittedName>
</protein>
<keyword evidence="1" id="KW-1133">Transmembrane helix</keyword>
<accession>A0ABU9JM02</accession>